<evidence type="ECO:0000313" key="2">
    <source>
        <dbReference type="EMBL" id="SVD92253.1"/>
    </source>
</evidence>
<keyword evidence="1" id="KW-1133">Transmembrane helix</keyword>
<evidence type="ECO:0000256" key="1">
    <source>
        <dbReference type="SAM" id="Phobius"/>
    </source>
</evidence>
<feature type="transmembrane region" description="Helical" evidence="1">
    <location>
        <begin position="72"/>
        <end position="89"/>
    </location>
</feature>
<sequence length="140" mass="15854">MGFSLIAIAAIPLYLTKAMPSLFWLVAPTGLIMGVMIGSNTFSKKTESIFRILVVTTLLIIVFTGFQKENLLLYSINFLFLITIIRGMRLRTSRHYFQFIGLSFLILSASAIVNLDIAFAIVFIVYAIFLTWTLVYTHIF</sequence>
<feature type="transmembrane region" description="Helical" evidence="1">
    <location>
        <begin position="49"/>
        <end position="66"/>
    </location>
</feature>
<organism evidence="2">
    <name type="scientific">marine metagenome</name>
    <dbReference type="NCBI Taxonomy" id="408172"/>
    <lineage>
        <taxon>unclassified sequences</taxon>
        <taxon>metagenomes</taxon>
        <taxon>ecological metagenomes</taxon>
    </lineage>
</organism>
<name>A0A382Z9V8_9ZZZZ</name>
<dbReference type="AlphaFoldDB" id="A0A382Z9V8"/>
<accession>A0A382Z9V8</accession>
<feature type="transmembrane region" description="Helical" evidence="1">
    <location>
        <begin position="96"/>
        <end position="113"/>
    </location>
</feature>
<reference evidence="2" key="1">
    <citation type="submission" date="2018-05" db="EMBL/GenBank/DDBJ databases">
        <authorList>
            <person name="Lanie J.A."/>
            <person name="Ng W.-L."/>
            <person name="Kazmierczak K.M."/>
            <person name="Andrzejewski T.M."/>
            <person name="Davidsen T.M."/>
            <person name="Wayne K.J."/>
            <person name="Tettelin H."/>
            <person name="Glass J.I."/>
            <person name="Rusch D."/>
            <person name="Podicherti R."/>
            <person name="Tsui H.-C.T."/>
            <person name="Winkler M.E."/>
        </authorList>
    </citation>
    <scope>NUCLEOTIDE SEQUENCE</scope>
</reference>
<proteinExistence type="predicted"/>
<evidence type="ECO:0008006" key="3">
    <source>
        <dbReference type="Google" id="ProtNLM"/>
    </source>
</evidence>
<protein>
    <recommendedName>
        <fullName evidence="3">DUF3488 domain-containing protein</fullName>
    </recommendedName>
</protein>
<feature type="transmembrane region" description="Helical" evidence="1">
    <location>
        <begin position="119"/>
        <end position="139"/>
    </location>
</feature>
<dbReference type="EMBL" id="UINC01182187">
    <property type="protein sequence ID" value="SVD92253.1"/>
    <property type="molecule type" value="Genomic_DNA"/>
</dbReference>
<keyword evidence="1" id="KW-0812">Transmembrane</keyword>
<gene>
    <name evidence="2" type="ORF">METZ01_LOCUS445107</name>
</gene>
<keyword evidence="1" id="KW-0472">Membrane</keyword>
<feature type="transmembrane region" description="Helical" evidence="1">
    <location>
        <begin position="22"/>
        <end position="42"/>
    </location>
</feature>
<feature type="non-terminal residue" evidence="2">
    <location>
        <position position="140"/>
    </location>
</feature>